<dbReference type="CDD" id="cd00167">
    <property type="entry name" value="SANT"/>
    <property type="match status" value="1"/>
</dbReference>
<dbReference type="Pfam" id="PF13424">
    <property type="entry name" value="TPR_12"/>
    <property type="match status" value="1"/>
</dbReference>
<proteinExistence type="predicted"/>
<organism evidence="8 9">
    <name type="scientific">Botryotinia calthae</name>
    <dbReference type="NCBI Taxonomy" id="38488"/>
    <lineage>
        <taxon>Eukaryota</taxon>
        <taxon>Fungi</taxon>
        <taxon>Dikarya</taxon>
        <taxon>Ascomycota</taxon>
        <taxon>Pezizomycotina</taxon>
        <taxon>Leotiomycetes</taxon>
        <taxon>Helotiales</taxon>
        <taxon>Sclerotiniaceae</taxon>
        <taxon>Botryotinia</taxon>
    </lineage>
</organism>
<feature type="region of interest" description="Disordered" evidence="4">
    <location>
        <begin position="999"/>
        <end position="1029"/>
    </location>
</feature>
<dbReference type="PROSITE" id="PS50005">
    <property type="entry name" value="TPR"/>
    <property type="match status" value="1"/>
</dbReference>
<dbReference type="InterPro" id="IPR001005">
    <property type="entry name" value="SANT/Myb"/>
</dbReference>
<feature type="transmembrane region" description="Helical" evidence="5">
    <location>
        <begin position="1592"/>
        <end position="1614"/>
    </location>
</feature>
<sequence>MSTNCKKTGREQHSEGAKVSSIPLRMQRYDLSSSHHEPKTGDFVGLKTAPIHLDPVEIDLDDGTRIKFRREPLFSETLPAAVNSEVGPVPCQSNPDQVTENSRELSAASELVPVEISRSERDELTIEAFETFEEMKSRHRREFDDLQRRTTQKRYAATDETRHEINRLCEDMERRLKNRQYMETPLLVDPNTRNRRRTKQLKADESKEHAVAISNIDSELQWMETEKALLQTLEAKQRELGPDDISTIDTVKNTARVYFDQGKLVEAEHMYLRALNGYQNASGPTQLLINAVINNLGRIYYRQGNMTKAEEMYVQALANYERYLGSNDPTTRNTANRLGHVYQKQGKLQEAQRLFGQSTAPVAESSPDIVKDRAAGLNISQSDFKQRDNLTGTRNFTRNNIRDLGKAIRNIDDSHSVSSKNEFDIVRWSTSEDASLLRTIAIIGLEDWSAVSTVVGTKTAEQCHYRYLKFEKSFGIDPTSSDKSSQINFFMAAIEKNSSSELAHWLRDHRNISEDGDDIVSRLNKGSAELKERSNEAPSTSGSKSPNASKTFSNEEFTKWKNAVESETLGVGNKSNMDTHRKSSSQLSAELGHYGYGYPNPMPERTTLEIAELRAKRRAEIERRCAELDPPLTKDLLASMPLYRTTIQDVRPLTELDWEFLKQNFLAERTITELESSNSSSLSPIKRSHSGSSREYTVRGGFHAHSTCVNMKQDSMVVERDIMVNEQQKAVADKWQHGFNSEFLDSVSIESQKDFTASTNGQTLSSDRAGEFDQTMSPTSKAHNLTQSDYVLEAKDNSAGYQGRADFYDTNIAKRLRRSENYHDWAIITHSPGLESRGEVTRATVDVNTNLLISHDKGLKVPASVMAEKEDDMKQRTPENRLEDIVKPSQNQRSVETWTDTAEVPAKSQTVDSQDIEEKLAETAYDLAESILEKSQWLGQMEGDELDLAITMLGKEVHSKLHGKGWPRATLAMHREVHIEAIRNLLMRHRSDRGLVSSNLSSFPLSENSTNNDSCSEQPIEDIPDDQSDNSFELSATESVVSVADSIFSAMSLATGSSMSSFSVSQTATDRLVRLLLEDATIKSLCEDALRENGMSRERFERNLSRLLKGFAVELRKEAQTREQRQAAHLVRFRARNSAHVICSTLRTEKEQKNSNNVSDSSAATLLNVEEAEMECDLDMDDDSDSASESSEDSPDDFQHLELFVKDSKAFELFREKLRIFIHPQKAQLTILSTPMVASRRNSLSSKSHNLAIPLSEILDDVKEELVETLEDVEESITQLMALNYFQLLSWRIQSEIVRGVYQPFWQKLALFSNAISIWGRPPVALGKTRIEWRCKCGHRIYDDFTELRPGAANRLKQALTNNDSGNTNANRISRFSDYSRSFSNILSIFTVWSSNSSRKSLSSGLPTHEPSKNQLDSNNPNTVEPILLPVENLYLLLCYPSGRYATRLLQLGLHNLEPKSDQSLFNTLRTNYRSMRGRFLNLVSLKTLKSIKFVHFEMYRSSLIDVRQKDVIPPPDHIEYRYSPTPPEVIPPIGDNHLMHLFLHPDHADEDTVCLDRFPKKLKEKLSCRKGQPTNFGWGLEFVEGWDIKSIWIVAFIVFGIGSLLLGILWAVYKHSIQDAFAIAGYMVSFTAISVGAIQSLLVM</sequence>
<reference evidence="8 9" key="1">
    <citation type="submission" date="2017-11" db="EMBL/GenBank/DDBJ databases">
        <title>Comparative genomics of Botrytis spp.</title>
        <authorList>
            <person name="Valero-Jimenez C.A."/>
            <person name="Tapia P."/>
            <person name="Veloso J."/>
            <person name="Silva-Moreno E."/>
            <person name="Staats M."/>
            <person name="Valdes J.H."/>
            <person name="Van Kan J.A.L."/>
        </authorList>
    </citation>
    <scope>NUCLEOTIDE SEQUENCE [LARGE SCALE GENOMIC DNA]</scope>
    <source>
        <strain evidence="8 9">MUCL2830</strain>
    </source>
</reference>
<evidence type="ECO:0000256" key="4">
    <source>
        <dbReference type="SAM" id="MobiDB-lite"/>
    </source>
</evidence>
<dbReference type="InterPro" id="IPR011990">
    <property type="entry name" value="TPR-like_helical_dom_sf"/>
</dbReference>
<evidence type="ECO:0000256" key="5">
    <source>
        <dbReference type="SAM" id="Phobius"/>
    </source>
</evidence>
<keyword evidence="2 3" id="KW-0802">TPR repeat</keyword>
<dbReference type="Proteomes" id="UP000297299">
    <property type="component" value="Unassembled WGS sequence"/>
</dbReference>
<feature type="transmembrane region" description="Helical" evidence="5">
    <location>
        <begin position="1621"/>
        <end position="1643"/>
    </location>
</feature>
<dbReference type="PROSITE" id="PS50090">
    <property type="entry name" value="MYB_LIKE"/>
    <property type="match status" value="1"/>
</dbReference>
<feature type="domain" description="SANT" evidence="7">
    <location>
        <begin position="427"/>
        <end position="475"/>
    </location>
</feature>
<keyword evidence="5" id="KW-1133">Transmembrane helix</keyword>
<dbReference type="SUPFAM" id="SSF46689">
    <property type="entry name" value="Homeodomain-like"/>
    <property type="match status" value="1"/>
</dbReference>
<feature type="region of interest" description="Disordered" evidence="4">
    <location>
        <begin position="528"/>
        <end position="554"/>
    </location>
</feature>
<name>A0A4Y8D3H6_9HELO</name>
<feature type="compositionally biased region" description="Polar residues" evidence="4">
    <location>
        <begin position="999"/>
        <end position="1017"/>
    </location>
</feature>
<feature type="repeat" description="TPR" evidence="3">
    <location>
        <begin position="290"/>
        <end position="323"/>
    </location>
</feature>
<evidence type="ECO:0000256" key="2">
    <source>
        <dbReference type="ARBA" id="ARBA00022803"/>
    </source>
</evidence>
<dbReference type="InterPro" id="IPR009057">
    <property type="entry name" value="Homeodomain-like_sf"/>
</dbReference>
<dbReference type="PANTHER" id="PTHR45641">
    <property type="entry name" value="TETRATRICOPEPTIDE REPEAT PROTEIN (AFU_ORTHOLOGUE AFUA_6G03870)"/>
    <property type="match status" value="1"/>
</dbReference>
<dbReference type="SMART" id="SM00717">
    <property type="entry name" value="SANT"/>
    <property type="match status" value="1"/>
</dbReference>
<feature type="domain" description="Myb-like" evidence="6">
    <location>
        <begin position="427"/>
        <end position="471"/>
    </location>
</feature>
<dbReference type="Gene3D" id="1.25.40.10">
    <property type="entry name" value="Tetratricopeptide repeat domain"/>
    <property type="match status" value="1"/>
</dbReference>
<gene>
    <name evidence="8" type="ORF">BOTCAL_0167g00140</name>
</gene>
<dbReference type="SMART" id="SM00028">
    <property type="entry name" value="TPR"/>
    <property type="match status" value="3"/>
</dbReference>
<dbReference type="InterPro" id="IPR017884">
    <property type="entry name" value="SANT_dom"/>
</dbReference>
<feature type="compositionally biased region" description="Polar residues" evidence="4">
    <location>
        <begin position="536"/>
        <end position="554"/>
    </location>
</feature>
<keyword evidence="5" id="KW-0472">Membrane</keyword>
<keyword evidence="1" id="KW-0677">Repeat</keyword>
<evidence type="ECO:0000313" key="9">
    <source>
        <dbReference type="Proteomes" id="UP000297299"/>
    </source>
</evidence>
<evidence type="ECO:0000256" key="1">
    <source>
        <dbReference type="ARBA" id="ARBA00022737"/>
    </source>
</evidence>
<dbReference type="PANTHER" id="PTHR45641:SF19">
    <property type="entry name" value="NEPHROCYSTIN-3"/>
    <property type="match status" value="1"/>
</dbReference>
<keyword evidence="5" id="KW-0812">Transmembrane</keyword>
<dbReference type="InterPro" id="IPR019734">
    <property type="entry name" value="TPR_rpt"/>
</dbReference>
<dbReference type="Gene3D" id="1.10.10.60">
    <property type="entry name" value="Homeodomain-like"/>
    <property type="match status" value="1"/>
</dbReference>
<feature type="region of interest" description="Disordered" evidence="4">
    <location>
        <begin position="758"/>
        <end position="781"/>
    </location>
</feature>
<dbReference type="Pfam" id="PF00249">
    <property type="entry name" value="Myb_DNA-binding"/>
    <property type="match status" value="1"/>
</dbReference>
<keyword evidence="9" id="KW-1185">Reference proteome</keyword>
<feature type="compositionally biased region" description="Acidic residues" evidence="4">
    <location>
        <begin position="1019"/>
        <end position="1028"/>
    </location>
</feature>
<comment type="caution">
    <text evidence="8">The sequence shown here is derived from an EMBL/GenBank/DDBJ whole genome shotgun (WGS) entry which is preliminary data.</text>
</comment>
<dbReference type="STRING" id="38488.A0A4Y8D3H6"/>
<dbReference type="EMBL" id="PHWZ01000167">
    <property type="protein sequence ID" value="TEY61539.1"/>
    <property type="molecule type" value="Genomic_DNA"/>
</dbReference>
<evidence type="ECO:0000259" key="7">
    <source>
        <dbReference type="PROSITE" id="PS51293"/>
    </source>
</evidence>
<evidence type="ECO:0000259" key="6">
    <source>
        <dbReference type="PROSITE" id="PS50090"/>
    </source>
</evidence>
<evidence type="ECO:0000313" key="8">
    <source>
        <dbReference type="EMBL" id="TEY61539.1"/>
    </source>
</evidence>
<protein>
    <submittedName>
        <fullName evidence="8">Uncharacterized protein</fullName>
    </submittedName>
</protein>
<dbReference type="PROSITE" id="PS51293">
    <property type="entry name" value="SANT"/>
    <property type="match status" value="1"/>
</dbReference>
<dbReference type="OrthoDB" id="9988102at2759"/>
<evidence type="ECO:0000256" key="3">
    <source>
        <dbReference type="PROSITE-ProRule" id="PRU00339"/>
    </source>
</evidence>
<dbReference type="SUPFAM" id="SSF48452">
    <property type="entry name" value="TPR-like"/>
    <property type="match status" value="1"/>
</dbReference>
<accession>A0A4Y8D3H6</accession>